<evidence type="ECO:0000256" key="1">
    <source>
        <dbReference type="ARBA" id="ARBA00004123"/>
    </source>
</evidence>
<evidence type="ECO:0000313" key="8">
    <source>
        <dbReference type="EMBL" id="VDI82835.1"/>
    </source>
</evidence>
<dbReference type="InterPro" id="IPR052056">
    <property type="entry name" value="Mono-ARTD/PARP"/>
</dbReference>
<evidence type="ECO:0000313" key="9">
    <source>
        <dbReference type="Proteomes" id="UP000596742"/>
    </source>
</evidence>
<dbReference type="EMBL" id="UYJE01010403">
    <property type="protein sequence ID" value="VDI82835.1"/>
    <property type="molecule type" value="Genomic_DNA"/>
</dbReference>
<dbReference type="CDD" id="cd01439">
    <property type="entry name" value="TCCD_inducible_PARP_like"/>
    <property type="match status" value="1"/>
</dbReference>
<dbReference type="GO" id="GO:0010629">
    <property type="term" value="P:negative regulation of gene expression"/>
    <property type="evidence" value="ECO:0007669"/>
    <property type="project" value="TreeGrafter"/>
</dbReference>
<evidence type="ECO:0000256" key="4">
    <source>
        <dbReference type="ARBA" id="ARBA00023027"/>
    </source>
</evidence>
<dbReference type="SUPFAM" id="SSF56399">
    <property type="entry name" value="ADP-ribosylation"/>
    <property type="match status" value="1"/>
</dbReference>
<dbReference type="Gene3D" id="3.90.228.10">
    <property type="match status" value="1"/>
</dbReference>
<keyword evidence="2 6" id="KW-0328">Glycosyltransferase</keyword>
<dbReference type="GO" id="GO:1990404">
    <property type="term" value="F:NAD+-protein mono-ADP-ribosyltransferase activity"/>
    <property type="evidence" value="ECO:0007669"/>
    <property type="project" value="TreeGrafter"/>
</dbReference>
<proteinExistence type="predicted"/>
<protein>
    <recommendedName>
        <fullName evidence="6">Poly [ADP-ribose] polymerase</fullName>
        <shortName evidence="6">PARP</shortName>
        <ecNumber evidence="6">2.4.2.-</ecNumber>
    </recommendedName>
</protein>
<keyword evidence="3 6" id="KW-0808">Transferase</keyword>
<organism evidence="8 9">
    <name type="scientific">Mytilus galloprovincialis</name>
    <name type="common">Mediterranean mussel</name>
    <dbReference type="NCBI Taxonomy" id="29158"/>
    <lineage>
        <taxon>Eukaryota</taxon>
        <taxon>Metazoa</taxon>
        <taxon>Spiralia</taxon>
        <taxon>Lophotrochozoa</taxon>
        <taxon>Mollusca</taxon>
        <taxon>Bivalvia</taxon>
        <taxon>Autobranchia</taxon>
        <taxon>Pteriomorphia</taxon>
        <taxon>Mytilida</taxon>
        <taxon>Mytiloidea</taxon>
        <taxon>Mytilidae</taxon>
        <taxon>Mytilinae</taxon>
        <taxon>Mytilus</taxon>
    </lineage>
</organism>
<dbReference type="EC" id="2.4.2.-" evidence="6"/>
<dbReference type="PANTHER" id="PTHR14453">
    <property type="entry name" value="PARP/ZINC FINGER CCCH TYPE DOMAIN CONTAINING PROTEIN"/>
    <property type="match status" value="1"/>
</dbReference>
<sequence>MAAAEEGLNKEPPPMESSFTSINTYGFNRSYCGKNAVAYGNGVYFAVNPTYSAQTQYARPDPNGNKRMYMCKVLVGEFTKGQGGMKVPPPKPGAAGGHIFYDSVVDNPECPSIFVIFHDTQAYPEYLIVFR</sequence>
<dbReference type="GO" id="GO:0003950">
    <property type="term" value="F:NAD+ poly-ADP-ribosyltransferase activity"/>
    <property type="evidence" value="ECO:0007669"/>
    <property type="project" value="UniProtKB-UniRule"/>
</dbReference>
<evidence type="ECO:0000256" key="6">
    <source>
        <dbReference type="RuleBase" id="RU362114"/>
    </source>
</evidence>
<reference evidence="8" key="1">
    <citation type="submission" date="2018-11" db="EMBL/GenBank/DDBJ databases">
        <authorList>
            <person name="Alioto T."/>
            <person name="Alioto T."/>
        </authorList>
    </citation>
    <scope>NUCLEOTIDE SEQUENCE</scope>
</reference>
<name>A0A8B6HPI8_MYTGA</name>
<dbReference type="OrthoDB" id="5987649at2759"/>
<comment type="subcellular location">
    <subcellularLocation>
        <location evidence="1">Nucleus</location>
    </subcellularLocation>
</comment>
<dbReference type="GO" id="GO:0005737">
    <property type="term" value="C:cytoplasm"/>
    <property type="evidence" value="ECO:0007669"/>
    <property type="project" value="TreeGrafter"/>
</dbReference>
<dbReference type="GO" id="GO:0005634">
    <property type="term" value="C:nucleus"/>
    <property type="evidence" value="ECO:0007669"/>
    <property type="project" value="UniProtKB-SubCell"/>
</dbReference>
<dbReference type="PROSITE" id="PS51059">
    <property type="entry name" value="PARP_CATALYTIC"/>
    <property type="match status" value="1"/>
</dbReference>
<dbReference type="GO" id="GO:0003714">
    <property type="term" value="F:transcription corepressor activity"/>
    <property type="evidence" value="ECO:0007669"/>
    <property type="project" value="TreeGrafter"/>
</dbReference>
<keyword evidence="9" id="KW-1185">Reference proteome</keyword>
<dbReference type="Pfam" id="PF00644">
    <property type="entry name" value="PARP"/>
    <property type="match status" value="1"/>
</dbReference>
<dbReference type="GO" id="GO:0070212">
    <property type="term" value="P:protein poly-ADP-ribosylation"/>
    <property type="evidence" value="ECO:0007669"/>
    <property type="project" value="TreeGrafter"/>
</dbReference>
<gene>
    <name evidence="8" type="ORF">MGAL_10B017870</name>
</gene>
<dbReference type="PANTHER" id="PTHR14453:SF102">
    <property type="entry name" value="PROTEIN MONO-ADP-RIBOSYLTRANSFERASE PARP14-LIKE"/>
    <property type="match status" value="1"/>
</dbReference>
<evidence type="ECO:0000256" key="3">
    <source>
        <dbReference type="ARBA" id="ARBA00022679"/>
    </source>
</evidence>
<dbReference type="Proteomes" id="UP000596742">
    <property type="component" value="Unassembled WGS sequence"/>
</dbReference>
<dbReference type="InterPro" id="IPR012317">
    <property type="entry name" value="Poly(ADP-ribose)pol_cat_dom"/>
</dbReference>
<dbReference type="AlphaFoldDB" id="A0A8B6HPI8"/>
<feature type="domain" description="PARP catalytic" evidence="7">
    <location>
        <begin position="1"/>
        <end position="131"/>
    </location>
</feature>
<keyword evidence="5" id="KW-0539">Nucleus</keyword>
<keyword evidence="4 6" id="KW-0520">NAD</keyword>
<evidence type="ECO:0000256" key="5">
    <source>
        <dbReference type="ARBA" id="ARBA00023242"/>
    </source>
</evidence>
<accession>A0A8B6HPI8</accession>
<evidence type="ECO:0000259" key="7">
    <source>
        <dbReference type="PROSITE" id="PS51059"/>
    </source>
</evidence>
<comment type="caution">
    <text evidence="8">The sequence shown here is derived from an EMBL/GenBank/DDBJ whole genome shotgun (WGS) entry which is preliminary data.</text>
</comment>
<evidence type="ECO:0000256" key="2">
    <source>
        <dbReference type="ARBA" id="ARBA00022676"/>
    </source>
</evidence>